<keyword evidence="4" id="KW-1185">Reference proteome</keyword>
<feature type="coiled-coil region" evidence="1">
    <location>
        <begin position="43"/>
        <end position="166"/>
    </location>
</feature>
<keyword evidence="2" id="KW-1133">Transmembrane helix</keyword>
<evidence type="ECO:0000313" key="4">
    <source>
        <dbReference type="Proteomes" id="UP000006810"/>
    </source>
</evidence>
<dbReference type="Gene3D" id="1.10.287.1490">
    <property type="match status" value="1"/>
</dbReference>
<evidence type="ECO:0000256" key="1">
    <source>
        <dbReference type="SAM" id="Coils"/>
    </source>
</evidence>
<evidence type="ECO:0000313" key="3">
    <source>
        <dbReference type="EMBL" id="BAH69282.1"/>
    </source>
</evidence>
<dbReference type="EMBL" id="AP009608">
    <property type="protein sequence ID" value="BAH69282.1"/>
    <property type="molecule type" value="Genomic_DNA"/>
</dbReference>
<name>C4XDR0_MYCFP</name>
<keyword evidence="2" id="KW-0812">Transmembrane</keyword>
<dbReference type="KEGG" id="mfp:MBIO_0017"/>
<accession>C4XDR0</accession>
<dbReference type="Proteomes" id="UP000006810">
    <property type="component" value="Chromosome"/>
</dbReference>
<sequence length="216" mass="24748">MMKDFFANPTNLIIFLGGFVSLIASITGITTTFIKTHNLKLQNNNLKQENKDIRFELLQTQKELADKNNSLSKLEVMFDNQRKEIERLSEELKALQSGNVDPLVKKLKEQIENLVNEKKQLTEQVYNVKAELNESKYHSGAYANEIVELKRENSELKEQLKLERAKIVEDIANILTPKNNEANKASNEAIKENKIEAPKAETFEAPKNNENVSLYI</sequence>
<dbReference type="AlphaFoldDB" id="C4XDR0"/>
<dbReference type="PATRIC" id="fig|496833.3.peg.19"/>
<organism evidence="3 4">
    <name type="scientific">Mycoplasmopsis fermentans (strain ATCC 19989 / NBRC 14854 / NCTC 10117 / PG18)</name>
    <name type="common">Mycoplasma fermentans</name>
    <dbReference type="NCBI Taxonomy" id="496833"/>
    <lineage>
        <taxon>Bacteria</taxon>
        <taxon>Bacillati</taxon>
        <taxon>Mycoplasmatota</taxon>
        <taxon>Mycoplasmoidales</taxon>
        <taxon>Metamycoplasmataceae</taxon>
        <taxon>Mycoplasmopsis</taxon>
    </lineage>
</organism>
<protein>
    <recommendedName>
        <fullName evidence="5">Mem</fullName>
    </recommendedName>
</protein>
<keyword evidence="2" id="KW-0472">Membrane</keyword>
<evidence type="ECO:0000256" key="2">
    <source>
        <dbReference type="SAM" id="Phobius"/>
    </source>
</evidence>
<proteinExistence type="predicted"/>
<keyword evidence="1" id="KW-0175">Coiled coil</keyword>
<gene>
    <name evidence="3" type="ordered locus">MBIO_0017</name>
</gene>
<reference evidence="3 4" key="1">
    <citation type="journal article" date="2009" name="Curr. Microbiol.">
        <title>Molecular cloning and expression of a novel cholinephosphotransferase involved in glycoglycerophospholipid biosynthesis of Mycoplasma fermentans.</title>
        <authorList>
            <person name="Ishida N."/>
            <person name="Irikura D."/>
            <person name="Matsuda K."/>
            <person name="Sato S."/>
            <person name="Asano K."/>
        </authorList>
    </citation>
    <scope>NUCLEOTIDE SEQUENCE [LARGE SCALE GENOMIC DNA]</scope>
    <source>
        <strain evidence="4">ATCC 19989 / NBRC 14854 / NCTC 10117 / PG18</strain>
    </source>
</reference>
<feature type="transmembrane region" description="Helical" evidence="2">
    <location>
        <begin position="12"/>
        <end position="34"/>
    </location>
</feature>
<dbReference type="HOGENOM" id="CLU_1282037_0_0_14"/>
<evidence type="ECO:0008006" key="5">
    <source>
        <dbReference type="Google" id="ProtNLM"/>
    </source>
</evidence>